<reference evidence="3" key="1">
    <citation type="journal article" date="2019" name="Int. J. Syst. Evol. Microbiol.">
        <title>The Global Catalogue of Microorganisms (GCM) 10K type strain sequencing project: providing services to taxonomists for standard genome sequencing and annotation.</title>
        <authorList>
            <consortium name="The Broad Institute Genomics Platform"/>
            <consortium name="The Broad Institute Genome Sequencing Center for Infectious Disease"/>
            <person name="Wu L."/>
            <person name="Ma J."/>
        </authorList>
    </citation>
    <scope>NUCLEOTIDE SEQUENCE [LARGE SCALE GENOMIC DNA]</scope>
    <source>
        <strain evidence="3">CGMCC 1.8884</strain>
    </source>
</reference>
<sequence>MGRSGQWIMQNSVSQGTHRMRARQTRHKSQIEILGVNIYIMINFYLPRYHIKIAARLFSTNGNGNSDQNQEIFSSDKSNDFKYLKDFKKDHKDFK</sequence>
<feature type="region of interest" description="Disordered" evidence="1">
    <location>
        <begin position="1"/>
        <end position="24"/>
    </location>
</feature>
<feature type="compositionally biased region" description="Polar residues" evidence="1">
    <location>
        <begin position="7"/>
        <end position="17"/>
    </location>
</feature>
<accession>A0ABQ2C920</accession>
<evidence type="ECO:0000313" key="3">
    <source>
        <dbReference type="Proteomes" id="UP000630135"/>
    </source>
</evidence>
<gene>
    <name evidence="2" type="ORF">GCM10008021_31770</name>
</gene>
<protein>
    <submittedName>
        <fullName evidence="2">Uncharacterized protein</fullName>
    </submittedName>
</protein>
<evidence type="ECO:0000256" key="1">
    <source>
        <dbReference type="SAM" id="MobiDB-lite"/>
    </source>
</evidence>
<organism evidence="2 3">
    <name type="scientific">Deinococcus wulumuqiensis</name>
    <dbReference type="NCBI Taxonomy" id="980427"/>
    <lineage>
        <taxon>Bacteria</taxon>
        <taxon>Thermotogati</taxon>
        <taxon>Deinococcota</taxon>
        <taxon>Deinococci</taxon>
        <taxon>Deinococcales</taxon>
        <taxon>Deinococcaceae</taxon>
        <taxon>Deinococcus</taxon>
    </lineage>
</organism>
<evidence type="ECO:0000313" key="2">
    <source>
        <dbReference type="EMBL" id="GGI69259.1"/>
    </source>
</evidence>
<name>A0ABQ2C920_9DEIO</name>
<dbReference type="Proteomes" id="UP000630135">
    <property type="component" value="Unassembled WGS sequence"/>
</dbReference>
<comment type="caution">
    <text evidence="2">The sequence shown here is derived from an EMBL/GenBank/DDBJ whole genome shotgun (WGS) entry which is preliminary data.</text>
</comment>
<proteinExistence type="predicted"/>
<dbReference type="EMBL" id="BMLZ01000089">
    <property type="protein sequence ID" value="GGI69259.1"/>
    <property type="molecule type" value="Genomic_DNA"/>
</dbReference>
<keyword evidence="3" id="KW-1185">Reference proteome</keyword>